<organism evidence="2 3">
    <name type="scientific">Tagetes erecta</name>
    <name type="common">African marigold</name>
    <dbReference type="NCBI Taxonomy" id="13708"/>
    <lineage>
        <taxon>Eukaryota</taxon>
        <taxon>Viridiplantae</taxon>
        <taxon>Streptophyta</taxon>
        <taxon>Embryophyta</taxon>
        <taxon>Tracheophyta</taxon>
        <taxon>Spermatophyta</taxon>
        <taxon>Magnoliopsida</taxon>
        <taxon>eudicotyledons</taxon>
        <taxon>Gunneridae</taxon>
        <taxon>Pentapetalae</taxon>
        <taxon>asterids</taxon>
        <taxon>campanulids</taxon>
        <taxon>Asterales</taxon>
        <taxon>Asteraceae</taxon>
        <taxon>Asteroideae</taxon>
        <taxon>Heliantheae alliance</taxon>
        <taxon>Tageteae</taxon>
        <taxon>Tagetes</taxon>
    </lineage>
</organism>
<reference evidence="2" key="1">
    <citation type="journal article" date="2023" name="bioRxiv">
        <title>Improved chromosome-level genome assembly for marigold (Tagetes erecta).</title>
        <authorList>
            <person name="Jiang F."/>
            <person name="Yuan L."/>
            <person name="Wang S."/>
            <person name="Wang H."/>
            <person name="Xu D."/>
            <person name="Wang A."/>
            <person name="Fan W."/>
        </authorList>
    </citation>
    <scope>NUCLEOTIDE SEQUENCE</scope>
    <source>
        <strain evidence="2">WSJ</strain>
        <tissue evidence="2">Leaf</tissue>
    </source>
</reference>
<protein>
    <submittedName>
        <fullName evidence="2">Uncharacterized protein</fullName>
    </submittedName>
</protein>
<dbReference type="Proteomes" id="UP001229421">
    <property type="component" value="Unassembled WGS sequence"/>
</dbReference>
<dbReference type="AlphaFoldDB" id="A0AAD8P132"/>
<gene>
    <name evidence="2" type="ORF">QVD17_17050</name>
</gene>
<name>A0AAD8P132_TARER</name>
<feature type="region of interest" description="Disordered" evidence="1">
    <location>
        <begin position="24"/>
        <end position="56"/>
    </location>
</feature>
<feature type="compositionally biased region" description="Polar residues" evidence="1">
    <location>
        <begin position="39"/>
        <end position="51"/>
    </location>
</feature>
<sequence length="142" mass="15665">MSFGLGIDWANLCAQRTCNHPNFGWRSGGNGNPPGFQPRTEQNQGQSSGGDNDTKEIKDILATQTQLLTQLNSKDQETQNRLREHDTILKNQQSAFLDLQRVVGDMAKKMEERPMGSFSGGTEMNPKAILKAVTTRSGKGEK</sequence>
<proteinExistence type="predicted"/>
<accession>A0AAD8P132</accession>
<evidence type="ECO:0000313" key="2">
    <source>
        <dbReference type="EMBL" id="KAK1428221.1"/>
    </source>
</evidence>
<keyword evidence="3" id="KW-1185">Reference proteome</keyword>
<evidence type="ECO:0000313" key="3">
    <source>
        <dbReference type="Proteomes" id="UP001229421"/>
    </source>
</evidence>
<comment type="caution">
    <text evidence="2">The sequence shown here is derived from an EMBL/GenBank/DDBJ whole genome shotgun (WGS) entry which is preliminary data.</text>
</comment>
<dbReference type="EMBL" id="JAUHHV010000004">
    <property type="protein sequence ID" value="KAK1428221.1"/>
    <property type="molecule type" value="Genomic_DNA"/>
</dbReference>
<evidence type="ECO:0000256" key="1">
    <source>
        <dbReference type="SAM" id="MobiDB-lite"/>
    </source>
</evidence>